<dbReference type="Proteomes" id="UP000187203">
    <property type="component" value="Unassembled WGS sequence"/>
</dbReference>
<dbReference type="PIRSF" id="PIRSF031051">
    <property type="entry name" value="PyrdxlP_Pase_PHOSPHO2"/>
    <property type="match status" value="1"/>
</dbReference>
<comment type="cofactor">
    <cofactor evidence="1 7">
        <name>Mg(2+)</name>
        <dbReference type="ChEBI" id="CHEBI:18420"/>
    </cofactor>
</comment>
<dbReference type="OrthoDB" id="10267182at2759"/>
<organism evidence="8 9">
    <name type="scientific">Corchorus olitorius</name>
    <dbReference type="NCBI Taxonomy" id="93759"/>
    <lineage>
        <taxon>Eukaryota</taxon>
        <taxon>Viridiplantae</taxon>
        <taxon>Streptophyta</taxon>
        <taxon>Embryophyta</taxon>
        <taxon>Tracheophyta</taxon>
        <taxon>Spermatophyta</taxon>
        <taxon>Magnoliopsida</taxon>
        <taxon>eudicotyledons</taxon>
        <taxon>Gunneridae</taxon>
        <taxon>Pentapetalae</taxon>
        <taxon>rosids</taxon>
        <taxon>malvids</taxon>
        <taxon>Malvales</taxon>
        <taxon>Malvaceae</taxon>
        <taxon>Grewioideae</taxon>
        <taxon>Apeibeae</taxon>
        <taxon>Corchorus</taxon>
    </lineage>
</organism>
<evidence type="ECO:0000256" key="3">
    <source>
        <dbReference type="ARBA" id="ARBA00022801"/>
    </source>
</evidence>
<proteinExistence type="predicted"/>
<dbReference type="EMBL" id="AWUE01020765">
    <property type="protein sequence ID" value="OMO66292.1"/>
    <property type="molecule type" value="Genomic_DNA"/>
</dbReference>
<keyword evidence="3 8" id="KW-0378">Hydrolase</keyword>
<feature type="active site" description="Proton donor" evidence="5">
    <location>
        <position position="11"/>
    </location>
</feature>
<name>A0A1R3H7I4_9ROSI</name>
<gene>
    <name evidence="8" type="ORF">COLO4_30636</name>
</gene>
<dbReference type="NCBIfam" id="TIGR01488">
    <property type="entry name" value="HAD-SF-IB"/>
    <property type="match status" value="1"/>
</dbReference>
<feature type="binding site" evidence="7">
    <location>
        <position position="180"/>
    </location>
    <ligand>
        <name>Mg(2+)</name>
        <dbReference type="ChEBI" id="CHEBI:18420"/>
    </ligand>
</feature>
<dbReference type="InterPro" id="IPR036412">
    <property type="entry name" value="HAD-like_sf"/>
</dbReference>
<feature type="binding site" evidence="6">
    <location>
        <position position="95"/>
    </location>
    <ligand>
        <name>substrate</name>
    </ligand>
</feature>
<dbReference type="NCBIfam" id="TIGR01489">
    <property type="entry name" value="DKMTPPase-SF"/>
    <property type="match status" value="1"/>
</dbReference>
<dbReference type="InterPro" id="IPR023214">
    <property type="entry name" value="HAD_sf"/>
</dbReference>
<evidence type="ECO:0000256" key="1">
    <source>
        <dbReference type="ARBA" id="ARBA00001946"/>
    </source>
</evidence>
<reference evidence="9" key="1">
    <citation type="submission" date="2013-09" db="EMBL/GenBank/DDBJ databases">
        <title>Corchorus olitorius genome sequencing.</title>
        <authorList>
            <person name="Alam M."/>
            <person name="Haque M.S."/>
            <person name="Islam M.S."/>
            <person name="Emdad E.M."/>
            <person name="Islam M.M."/>
            <person name="Ahmed B."/>
            <person name="Halim A."/>
            <person name="Hossen Q.M.M."/>
            <person name="Hossain M.Z."/>
            <person name="Ahmed R."/>
            <person name="Khan M.M."/>
            <person name="Islam R."/>
            <person name="Rashid M.M."/>
            <person name="Khan S.A."/>
            <person name="Rahman M.S."/>
            <person name="Alam M."/>
            <person name="Yahiya A.S."/>
            <person name="Khan M.S."/>
            <person name="Azam M.S."/>
            <person name="Haque T."/>
            <person name="Lashkar M.Z.H."/>
            <person name="Akhand A.I."/>
            <person name="Morshed G."/>
            <person name="Roy S."/>
            <person name="Uddin K.S."/>
            <person name="Rabeya T."/>
            <person name="Hossain A.S."/>
            <person name="Chowdhury A."/>
            <person name="Snigdha A.R."/>
            <person name="Mortoza M.S."/>
            <person name="Matin S.A."/>
            <person name="Hoque S.M.E."/>
            <person name="Islam M.K."/>
            <person name="Roy D.K."/>
            <person name="Haider R."/>
            <person name="Moosa M.M."/>
            <person name="Elias S.M."/>
            <person name="Hasan A.M."/>
            <person name="Jahan S."/>
            <person name="Shafiuddin M."/>
            <person name="Mahmood N."/>
            <person name="Shommy N.S."/>
        </authorList>
    </citation>
    <scope>NUCLEOTIDE SEQUENCE [LARGE SCALE GENOMIC DNA]</scope>
    <source>
        <strain evidence="9">cv. O-4</strain>
    </source>
</reference>
<accession>A0A1R3H7I4</accession>
<feature type="binding site" evidence="6">
    <location>
        <position position="20"/>
    </location>
    <ligand>
        <name>substrate</name>
    </ligand>
</feature>
<dbReference type="InterPro" id="IPR006384">
    <property type="entry name" value="HAD_hydro_PyrdxlP_Pase-like"/>
</dbReference>
<dbReference type="SUPFAM" id="SSF56784">
    <property type="entry name" value="HAD-like"/>
    <property type="match status" value="1"/>
</dbReference>
<evidence type="ECO:0000256" key="4">
    <source>
        <dbReference type="ARBA" id="ARBA00022842"/>
    </source>
</evidence>
<keyword evidence="9" id="KW-1185">Reference proteome</keyword>
<dbReference type="GO" id="GO:0046872">
    <property type="term" value="F:metal ion binding"/>
    <property type="evidence" value="ECO:0007669"/>
    <property type="project" value="UniProtKB-KW"/>
</dbReference>
<evidence type="ECO:0000256" key="7">
    <source>
        <dbReference type="PIRSR" id="PIRSR031051-3"/>
    </source>
</evidence>
<keyword evidence="2 7" id="KW-0479">Metal-binding</keyword>
<dbReference type="STRING" id="93759.A0A1R3H7I4"/>
<protein>
    <submittedName>
        <fullName evidence="8">HAD-superfamily hydrolase, subfamily IB, PSPase-like protein</fullName>
    </submittedName>
</protein>
<comment type="caution">
    <text evidence="8">The sequence shown here is derived from an EMBL/GenBank/DDBJ whole genome shotgun (WGS) entry which is preliminary data.</text>
</comment>
<feature type="binding site" evidence="7">
    <location>
        <position position="11"/>
    </location>
    <ligand>
        <name>Mg(2+)</name>
        <dbReference type="ChEBI" id="CHEBI:18420"/>
    </ligand>
</feature>
<dbReference type="PANTHER" id="PTHR20889">
    <property type="entry name" value="PHOSPHATASE, ORPHAN 1, 2"/>
    <property type="match status" value="1"/>
</dbReference>
<evidence type="ECO:0000256" key="2">
    <source>
        <dbReference type="ARBA" id="ARBA00022723"/>
    </source>
</evidence>
<dbReference type="Pfam" id="PF06888">
    <property type="entry name" value="Put_Phosphatase"/>
    <property type="match status" value="1"/>
</dbReference>
<dbReference type="InterPro" id="IPR016965">
    <property type="entry name" value="Pase_PHOSPHO-typ"/>
</dbReference>
<evidence type="ECO:0000256" key="6">
    <source>
        <dbReference type="PIRSR" id="PIRSR031051-2"/>
    </source>
</evidence>
<evidence type="ECO:0000256" key="5">
    <source>
        <dbReference type="PIRSR" id="PIRSR031051-1"/>
    </source>
</evidence>
<keyword evidence="4 7" id="KW-0460">Magnesium</keyword>
<sequence>MAGIVVIFDFDKTIIDCDSDNWVLDELGATELFNQLLPTMAWNPLMDRMMKELHSQGIKIEDIVDVLKRTPIHPRIIEAIKSAHALGCDLRIVSDANTFFINTILEHHGLKECFSEIHTNPGFVDEEGRLRIFPHHDFTKALHGCHNPCPPNMCKGMVIESIQASLAKEDEKKTIIYLGDGIGDYCSAVKLGDGDYLMPRKNFPVWDLICQNRNLIKAEINEWSNGEEFEQVLLRLISKVSIEKINSTSQPYSVDCKLQTLPGAAHEAFAPALSVRH</sequence>
<dbReference type="GO" id="GO:0016791">
    <property type="term" value="F:phosphatase activity"/>
    <property type="evidence" value="ECO:0007669"/>
    <property type="project" value="InterPro"/>
</dbReference>
<evidence type="ECO:0000313" key="9">
    <source>
        <dbReference type="Proteomes" id="UP000187203"/>
    </source>
</evidence>
<evidence type="ECO:0000313" key="8">
    <source>
        <dbReference type="EMBL" id="OMO66292.1"/>
    </source>
</evidence>
<feature type="binding site" evidence="7">
    <location>
        <position position="9"/>
    </location>
    <ligand>
        <name>Mg(2+)</name>
        <dbReference type="ChEBI" id="CHEBI:18420"/>
    </ligand>
</feature>
<feature type="active site" description="Nucleophile" evidence="5">
    <location>
        <position position="9"/>
    </location>
</feature>
<dbReference type="PANTHER" id="PTHR20889:SF16">
    <property type="entry name" value="INORGANIC PYROPHOSPHATASE 2-LIKE"/>
    <property type="match status" value="1"/>
</dbReference>
<dbReference type="Gene3D" id="3.40.50.1000">
    <property type="entry name" value="HAD superfamily/HAD-like"/>
    <property type="match status" value="1"/>
</dbReference>
<dbReference type="AlphaFoldDB" id="A0A1R3H7I4"/>